<dbReference type="Gene3D" id="3.40.50.10750">
    <property type="entry name" value="Isocitrate/Isopropylmalate dehydrogenase-like"/>
    <property type="match status" value="1"/>
</dbReference>
<comment type="catalytic activity">
    <reaction evidence="1">
        <text>acetyl-CoA + phosphate = acetyl phosphate + CoA</text>
        <dbReference type="Rhea" id="RHEA:19521"/>
        <dbReference type="ChEBI" id="CHEBI:22191"/>
        <dbReference type="ChEBI" id="CHEBI:43474"/>
        <dbReference type="ChEBI" id="CHEBI:57287"/>
        <dbReference type="ChEBI" id="CHEBI:57288"/>
        <dbReference type="EC" id="2.3.1.8"/>
    </reaction>
</comment>
<evidence type="ECO:0000313" key="10">
    <source>
        <dbReference type="EMBL" id="MBM6912684.1"/>
    </source>
</evidence>
<feature type="domain" description="Phosphate acetyl/butaryl transferase" evidence="9">
    <location>
        <begin position="4"/>
        <end position="328"/>
    </location>
</feature>
<dbReference type="InterPro" id="IPR042113">
    <property type="entry name" value="P_AcTrfase_dom1"/>
</dbReference>
<evidence type="ECO:0000256" key="2">
    <source>
        <dbReference type="ARBA" id="ARBA00004989"/>
    </source>
</evidence>
<dbReference type="SUPFAM" id="SSF53659">
    <property type="entry name" value="Isocitrate/Isopropylmalate dehydrogenase-like"/>
    <property type="match status" value="1"/>
</dbReference>
<dbReference type="EC" id="2.3.1.8" evidence="4"/>
<comment type="pathway">
    <text evidence="2">Metabolic intermediate biosynthesis; acetyl-CoA biosynthesis; acetyl-CoA from acetate: step 2/2.</text>
</comment>
<dbReference type="InterPro" id="IPR004614">
    <property type="entry name" value="P_AcTrfase"/>
</dbReference>
<dbReference type="InterPro" id="IPR012147">
    <property type="entry name" value="P_Ac_Bu_trans"/>
</dbReference>
<evidence type="ECO:0000256" key="4">
    <source>
        <dbReference type="ARBA" id="ARBA00012707"/>
    </source>
</evidence>
<keyword evidence="11" id="KW-1185">Reference proteome</keyword>
<dbReference type="NCBIfam" id="TIGR00651">
    <property type="entry name" value="pta"/>
    <property type="match status" value="1"/>
</dbReference>
<evidence type="ECO:0000259" key="9">
    <source>
        <dbReference type="Pfam" id="PF01515"/>
    </source>
</evidence>
<dbReference type="Proteomes" id="UP000707138">
    <property type="component" value="Unassembled WGS sequence"/>
</dbReference>
<reference evidence="10 11" key="1">
    <citation type="journal article" date="2021" name="Sci. Rep.">
        <title>The distribution of antibiotic resistance genes in chicken gut microbiota commensals.</title>
        <authorList>
            <person name="Juricova H."/>
            <person name="Matiasovicova J."/>
            <person name="Kubasova T."/>
            <person name="Cejkova D."/>
            <person name="Rychlik I."/>
        </authorList>
    </citation>
    <scope>NUCLEOTIDE SEQUENCE [LARGE SCALE GENOMIC DNA]</scope>
    <source>
        <strain evidence="10 11">An537</strain>
    </source>
</reference>
<keyword evidence="6 10" id="KW-0808">Transferase</keyword>
<sequence>MDLVQNLKAQVKPLGKKIVLPEYKDVRVLEATQTIVKEGFVTPVLVGNPDEIKAAAKEAGFSVEGAEIINPETYDRLGEMVDTFVELRAKKGMTQEKAKATMLGDCLFFGAMLVRLGVVDGMVAGSASPTANVLRAALQVVGTKPGLKTVSSSMFLFTDAKQYGDNGMLVFSDCGVIPNPTSEQLADIATSAVEKARKVAGMTDPRVAFLSFSTKGSASSPEVDKVVEAVNILKGRNVDFDFDGELQLDASIEPSVASRKAPDSKVAGRANILIFPDLQAANIGYKLVQRFAGATALGPLIQGLAKPVHDLSRGCFAQDVVDVAAIAAAESID</sequence>
<dbReference type="InterPro" id="IPR042112">
    <property type="entry name" value="P_AcTrfase_dom2"/>
</dbReference>
<proteinExistence type="inferred from homology"/>
<dbReference type="PANTHER" id="PTHR43356">
    <property type="entry name" value="PHOSPHATE ACETYLTRANSFERASE"/>
    <property type="match status" value="1"/>
</dbReference>
<comment type="similarity">
    <text evidence="3">Belongs to the phosphate acetyltransferase and butyryltransferase family.</text>
</comment>
<dbReference type="NCBIfam" id="NF007233">
    <property type="entry name" value="PRK09653.1"/>
    <property type="match status" value="1"/>
</dbReference>
<evidence type="ECO:0000256" key="8">
    <source>
        <dbReference type="ARBA" id="ARBA00031108"/>
    </source>
</evidence>
<name>A0ABS2GET8_9FIRM</name>
<evidence type="ECO:0000256" key="1">
    <source>
        <dbReference type="ARBA" id="ARBA00000705"/>
    </source>
</evidence>
<protein>
    <recommendedName>
        <fullName evidence="5">Phosphate acetyltransferase</fullName>
        <ecNumber evidence="4">2.3.1.8</ecNumber>
    </recommendedName>
    <alternativeName>
        <fullName evidence="8">Phosphotransacetylase</fullName>
    </alternativeName>
</protein>
<dbReference type="RefSeq" id="WP_205087771.1">
    <property type="nucleotide sequence ID" value="NZ_CATYZF010000024.1"/>
</dbReference>
<dbReference type="PIRSF" id="PIRSF000428">
    <property type="entry name" value="P_Ac_trans"/>
    <property type="match status" value="1"/>
</dbReference>
<accession>A0ABS2GET8</accession>
<dbReference type="InterPro" id="IPR002505">
    <property type="entry name" value="PTA_PTB"/>
</dbReference>
<evidence type="ECO:0000256" key="5">
    <source>
        <dbReference type="ARBA" id="ARBA00021528"/>
    </source>
</evidence>
<dbReference type="Gene3D" id="3.40.50.10950">
    <property type="match status" value="1"/>
</dbReference>
<evidence type="ECO:0000256" key="6">
    <source>
        <dbReference type="ARBA" id="ARBA00022679"/>
    </source>
</evidence>
<evidence type="ECO:0000256" key="3">
    <source>
        <dbReference type="ARBA" id="ARBA00005656"/>
    </source>
</evidence>
<organism evidence="10 11">
    <name type="scientific">Veillonella magna</name>
    <dbReference type="NCBI Taxonomy" id="464322"/>
    <lineage>
        <taxon>Bacteria</taxon>
        <taxon>Bacillati</taxon>
        <taxon>Bacillota</taxon>
        <taxon>Negativicutes</taxon>
        <taxon>Veillonellales</taxon>
        <taxon>Veillonellaceae</taxon>
        <taxon>Veillonella</taxon>
    </lineage>
</organism>
<evidence type="ECO:0000256" key="7">
    <source>
        <dbReference type="ARBA" id="ARBA00023315"/>
    </source>
</evidence>
<dbReference type="PANTHER" id="PTHR43356:SF3">
    <property type="entry name" value="PHOSPHATE ACETYLTRANSFERASE"/>
    <property type="match status" value="1"/>
</dbReference>
<evidence type="ECO:0000313" key="11">
    <source>
        <dbReference type="Proteomes" id="UP000707138"/>
    </source>
</evidence>
<dbReference type="EMBL" id="JACJLA010000007">
    <property type="protein sequence ID" value="MBM6912684.1"/>
    <property type="molecule type" value="Genomic_DNA"/>
</dbReference>
<dbReference type="Pfam" id="PF01515">
    <property type="entry name" value="PTA_PTB"/>
    <property type="match status" value="1"/>
</dbReference>
<dbReference type="InterPro" id="IPR050500">
    <property type="entry name" value="Phos_Acetyltrans/Butyryltrans"/>
</dbReference>
<dbReference type="GO" id="GO:0008959">
    <property type="term" value="F:phosphate acetyltransferase activity"/>
    <property type="evidence" value="ECO:0007669"/>
    <property type="project" value="UniProtKB-EC"/>
</dbReference>
<gene>
    <name evidence="10" type="primary">pta</name>
    <name evidence="10" type="ORF">H6A01_05020</name>
</gene>
<comment type="caution">
    <text evidence="10">The sequence shown here is derived from an EMBL/GenBank/DDBJ whole genome shotgun (WGS) entry which is preliminary data.</text>
</comment>
<keyword evidence="7 10" id="KW-0012">Acyltransferase</keyword>